<protein>
    <submittedName>
        <fullName evidence="3">Early nodulin</fullName>
    </submittedName>
</protein>
<feature type="non-terminal residue" evidence="3">
    <location>
        <position position="1"/>
    </location>
</feature>
<comment type="similarity">
    <text evidence="1">Belongs to the 'GDSL' lipolytic enzyme family.</text>
</comment>
<dbReference type="Proteomes" id="UP000236291">
    <property type="component" value="Unassembled WGS sequence"/>
</dbReference>
<organism evidence="3 4">
    <name type="scientific">Trifolium pratense</name>
    <name type="common">Red clover</name>
    <dbReference type="NCBI Taxonomy" id="57577"/>
    <lineage>
        <taxon>Eukaryota</taxon>
        <taxon>Viridiplantae</taxon>
        <taxon>Streptophyta</taxon>
        <taxon>Embryophyta</taxon>
        <taxon>Tracheophyta</taxon>
        <taxon>Spermatophyta</taxon>
        <taxon>Magnoliopsida</taxon>
        <taxon>eudicotyledons</taxon>
        <taxon>Gunneridae</taxon>
        <taxon>Pentapetalae</taxon>
        <taxon>rosids</taxon>
        <taxon>fabids</taxon>
        <taxon>Fabales</taxon>
        <taxon>Fabaceae</taxon>
        <taxon>Papilionoideae</taxon>
        <taxon>50 kb inversion clade</taxon>
        <taxon>NPAAA clade</taxon>
        <taxon>Hologalegina</taxon>
        <taxon>IRL clade</taxon>
        <taxon>Trifolieae</taxon>
        <taxon>Trifolium</taxon>
    </lineage>
</organism>
<reference evidence="3 4" key="2">
    <citation type="journal article" date="2017" name="Front. Plant Sci.">
        <title>Gene Classification and Mining of Molecular Markers Useful in Red Clover (Trifolium pratense) Breeding.</title>
        <authorList>
            <person name="Istvanek J."/>
            <person name="Dluhosova J."/>
            <person name="Dluhos P."/>
            <person name="Patkova L."/>
            <person name="Nedelnik J."/>
            <person name="Repkova J."/>
        </authorList>
    </citation>
    <scope>NUCLEOTIDE SEQUENCE [LARGE SCALE GENOMIC DNA]</scope>
    <source>
        <strain evidence="4">cv. Tatra</strain>
        <tissue evidence="3">Young leaves</tissue>
    </source>
</reference>
<evidence type="ECO:0000313" key="4">
    <source>
        <dbReference type="Proteomes" id="UP000236291"/>
    </source>
</evidence>
<dbReference type="GO" id="GO:0016788">
    <property type="term" value="F:hydrolase activity, acting on ester bonds"/>
    <property type="evidence" value="ECO:0007669"/>
    <property type="project" value="InterPro"/>
</dbReference>
<name>A0A2K3PCD4_TRIPR</name>
<dbReference type="InterPro" id="IPR001087">
    <property type="entry name" value="GDSL"/>
</dbReference>
<keyword evidence="2" id="KW-0325">Glycoprotein</keyword>
<dbReference type="InterPro" id="IPR036514">
    <property type="entry name" value="SGNH_hydro_sf"/>
</dbReference>
<dbReference type="AlphaFoldDB" id="A0A2K3PCD4"/>
<proteinExistence type="inferred from homology"/>
<accession>A0A2K3PCD4</accession>
<gene>
    <name evidence="3" type="ORF">L195_g009603</name>
</gene>
<dbReference type="Gene3D" id="3.40.50.1110">
    <property type="entry name" value="SGNH hydrolase"/>
    <property type="match status" value="3"/>
</dbReference>
<dbReference type="STRING" id="57577.A0A2K3PCD4"/>
<comment type="caution">
    <text evidence="3">The sequence shown here is derived from an EMBL/GenBank/DDBJ whole genome shotgun (WGS) entry which is preliminary data.</text>
</comment>
<dbReference type="PANTHER" id="PTHR22835">
    <property type="entry name" value="ZINC FINGER FYVE DOMAIN CONTAINING PROTEIN"/>
    <property type="match status" value="1"/>
</dbReference>
<dbReference type="PANTHER" id="PTHR22835:SF292">
    <property type="entry name" value="ESTERASE-LIKE ISOFORM X1"/>
    <property type="match status" value="1"/>
</dbReference>
<evidence type="ECO:0000256" key="2">
    <source>
        <dbReference type="ARBA" id="ARBA00023180"/>
    </source>
</evidence>
<sequence length="535" mass="58898">ARSFGLPYLNAYLDSLGTNFSHGANFATSASTIRPPPSIIPQGGFSPFYLDVQYTQFKNFKPRTQFIIQQGGIFASLMPKEEYFSKALYTFDIGQNDLGAGFFGNKTIQQVNTSVPEIINSFSKNVKDIYNLGARSFWIHNTGPIGCLPYILMGFPLAEKDENGCAKQYNEVAQYFNQKLKEEVVQLLDDLPLAAITYVDIYSVKYSLFSNPEKYGFEHPLVACCGYGGQYNYSNNAGCGGTIEVNGTHIFVGSCERASTRVNWDGVHYTEAANNTARIFTTKNCDFPAIFNFGASNADTGGLAAAFRAPPWPYGQTYFHRSTGRYSDGRIILDFIAQNFGLPYLSPYLNSLGSNFTHGASFATFGSTIRIPNSVMPYGFEFPHVTCCGYGGKYNYDDHALCGQTININGTKKVVGSCKNPSTRVIWDGTHYTEAANKIIFDQISSGVLTDPPISLNLNGIKDLTKKLVCSHSDPAWGGGNAIGQQLDLEKLATIDGEGMTLLVEVLLEDGPMLYLKATLKSSWMPYTIKPKWSF</sequence>
<dbReference type="Pfam" id="PF00657">
    <property type="entry name" value="Lipase_GDSL"/>
    <property type="match status" value="2"/>
</dbReference>
<dbReference type="EMBL" id="ASHM01005698">
    <property type="protein sequence ID" value="PNY12958.1"/>
    <property type="molecule type" value="Genomic_DNA"/>
</dbReference>
<reference evidence="3 4" key="1">
    <citation type="journal article" date="2014" name="Am. J. Bot.">
        <title>Genome assembly and annotation for red clover (Trifolium pratense; Fabaceae).</title>
        <authorList>
            <person name="Istvanek J."/>
            <person name="Jaros M."/>
            <person name="Krenek A."/>
            <person name="Repkova J."/>
        </authorList>
    </citation>
    <scope>NUCLEOTIDE SEQUENCE [LARGE SCALE GENOMIC DNA]</scope>
    <source>
        <strain evidence="4">cv. Tatra</strain>
        <tissue evidence="3">Young leaves</tissue>
    </source>
</reference>
<evidence type="ECO:0000256" key="1">
    <source>
        <dbReference type="ARBA" id="ARBA00008668"/>
    </source>
</evidence>
<evidence type="ECO:0000313" key="3">
    <source>
        <dbReference type="EMBL" id="PNY12958.1"/>
    </source>
</evidence>